<reference evidence="4" key="1">
    <citation type="journal article" date="2013" name="Genome Announc.">
        <title>Draft genome sequence of Neofusicoccum parvum isolate UCR-NP2, a fungal vascular pathogen associated with grapevine cankers.</title>
        <authorList>
            <person name="Blanco-Ulate B."/>
            <person name="Rolshausen P."/>
            <person name="Cantu D."/>
        </authorList>
    </citation>
    <scope>NUCLEOTIDE SEQUENCE [LARGE SCALE GENOMIC DNA]</scope>
    <source>
        <strain evidence="4">UCR-NP2</strain>
    </source>
</reference>
<protein>
    <submittedName>
        <fullName evidence="3">Putative guanyl-specific ribonuclease f1 protein</fullName>
    </submittedName>
</protein>
<organism evidence="3 4">
    <name type="scientific">Botryosphaeria parva (strain UCR-NP2)</name>
    <name type="common">Grapevine canker fungus</name>
    <name type="synonym">Neofusicoccum parvum</name>
    <dbReference type="NCBI Taxonomy" id="1287680"/>
    <lineage>
        <taxon>Eukaryota</taxon>
        <taxon>Fungi</taxon>
        <taxon>Dikarya</taxon>
        <taxon>Ascomycota</taxon>
        <taxon>Pezizomycotina</taxon>
        <taxon>Dothideomycetes</taxon>
        <taxon>Dothideomycetes incertae sedis</taxon>
        <taxon>Botryosphaeriales</taxon>
        <taxon>Botryosphaeriaceae</taxon>
        <taxon>Neofusicoccum</taxon>
    </lineage>
</organism>
<dbReference type="EMBL" id="KB916330">
    <property type="protein sequence ID" value="EOD47429.1"/>
    <property type="molecule type" value="Genomic_DNA"/>
</dbReference>
<dbReference type="KEGG" id="npa:UCRNP2_5830"/>
<evidence type="ECO:0000256" key="2">
    <source>
        <dbReference type="SAM" id="SignalP"/>
    </source>
</evidence>
<accession>R1GN79</accession>
<gene>
    <name evidence="3" type="ORF">UCRNP2_5830</name>
</gene>
<dbReference type="AlphaFoldDB" id="R1GN79"/>
<feature type="signal peptide" evidence="2">
    <location>
        <begin position="1"/>
        <end position="22"/>
    </location>
</feature>
<dbReference type="HOGENOM" id="CLU_2468818_0_0_1"/>
<evidence type="ECO:0000256" key="1">
    <source>
        <dbReference type="SAM" id="MobiDB-lite"/>
    </source>
</evidence>
<feature type="chain" id="PRO_5004349332" evidence="2">
    <location>
        <begin position="23"/>
        <end position="88"/>
    </location>
</feature>
<keyword evidence="2" id="KW-0732">Signal</keyword>
<evidence type="ECO:0000313" key="3">
    <source>
        <dbReference type="EMBL" id="EOD47429.1"/>
    </source>
</evidence>
<dbReference type="Proteomes" id="UP000013521">
    <property type="component" value="Unassembled WGS sequence"/>
</dbReference>
<sequence>MQFFKLSLFALTITHLFTATTAVTHHRSRTGSTTCGPMHYTAAHIHACERAACDHIARGTGAGPKPNPNRYPCEYQNRAGVHGRTAGR</sequence>
<evidence type="ECO:0000313" key="4">
    <source>
        <dbReference type="Proteomes" id="UP000013521"/>
    </source>
</evidence>
<proteinExistence type="predicted"/>
<feature type="region of interest" description="Disordered" evidence="1">
    <location>
        <begin position="61"/>
        <end position="88"/>
    </location>
</feature>
<name>R1GN79_BOTPV</name>